<dbReference type="SUPFAM" id="SSF52490">
    <property type="entry name" value="Tubulin nucleotide-binding domain-like"/>
    <property type="match status" value="1"/>
</dbReference>
<dbReference type="GO" id="GO:0032153">
    <property type="term" value="C:cell division site"/>
    <property type="evidence" value="ECO:0007669"/>
    <property type="project" value="UniProtKB-UniRule"/>
</dbReference>
<feature type="binding site" evidence="5">
    <location>
        <begin position="137"/>
        <end position="139"/>
    </location>
    <ligand>
        <name>GTP</name>
        <dbReference type="ChEBI" id="CHEBI:37565"/>
    </ligand>
</feature>
<comment type="subcellular location">
    <subcellularLocation>
        <location evidence="5">Cytoplasm</location>
    </subcellularLocation>
    <text evidence="5">Assembles at midcell at the inner surface of the cytoplasmic membrane.</text>
</comment>
<evidence type="ECO:0000259" key="10">
    <source>
        <dbReference type="SMART" id="SM00865"/>
    </source>
</evidence>
<dbReference type="PANTHER" id="PTHR30314">
    <property type="entry name" value="CELL DIVISION PROTEIN FTSZ-RELATED"/>
    <property type="match status" value="1"/>
</dbReference>
<dbReference type="AlphaFoldDB" id="A0AAJ5ZJF7"/>
<evidence type="ECO:0000256" key="2">
    <source>
        <dbReference type="ARBA" id="ARBA00022741"/>
    </source>
</evidence>
<dbReference type="Pfam" id="PF12327">
    <property type="entry name" value="FtsZ_C"/>
    <property type="match status" value="1"/>
</dbReference>
<comment type="function">
    <text evidence="5 7">Essential cell division protein that forms a contractile ring structure (Z ring) at the future cell division site. The regulation of the ring assembly controls the timing and the location of cell division. One of the functions of the FtsZ ring is to recruit other cell division proteins to the septum to produce a new cell wall between the dividing cells. Binds GTP and shows GTPase activity.</text>
</comment>
<sequence>MAVANLRKGLTAAKARLKSRGDRTKMPDHNTPIPEGSVGTANIKVVGVGGGGQNAVNRMYRERIPEVEYISVNTDSQALDGAAVPVRLRVGDSTARGLGVGGDPSKGRQCHEEDRDEIKEVLNGADLVFVAAGMGGGTGTGGAPVVAEVAKDIGALTVGVVTKPFAFEGAVRKKKALEGIELLRKEVDTLIVIPNDRLLAISDEQLTMDRAFKMADDVLRQGIQSIAELILVPGEINLDFADVRAVMDNAGPAWMAIGKGSGENRAIEAAEEAINSPLLEVEIAGAKGVIFNITGGTDLTLDEVQRASEVIASTVHPDANIIFGTVTDPKMENEVKLTIIATGFPVAGEVEEEAEAVARQALEDPASMAIPPFLRHHPAARTRYRNGGMYRESAETQREETAVMADD</sequence>
<keyword evidence="3 5" id="KW-0342">GTP-binding</keyword>
<reference evidence="12" key="2">
    <citation type="journal article" date="2023" name="Nat. Commun.">
        <title>Cultivation of marine bacteria of the SAR202 clade.</title>
        <authorList>
            <person name="Lim Y."/>
            <person name="Seo J.H."/>
            <person name="Giovannoni S.J."/>
            <person name="Kang I."/>
            <person name="Cho J.C."/>
        </authorList>
    </citation>
    <scope>NUCLEOTIDE SEQUENCE</scope>
    <source>
        <strain evidence="12">JH1073</strain>
    </source>
</reference>
<evidence type="ECO:0000256" key="8">
    <source>
        <dbReference type="SAM" id="MobiDB-lite"/>
    </source>
</evidence>
<keyword evidence="13" id="KW-1185">Reference proteome</keyword>
<dbReference type="Proteomes" id="UP001321249">
    <property type="component" value="Unassembled WGS sequence"/>
</dbReference>
<dbReference type="PROSITE" id="PS01134">
    <property type="entry name" value="FTSZ_1"/>
    <property type="match status" value="1"/>
</dbReference>
<evidence type="ECO:0000256" key="3">
    <source>
        <dbReference type="ARBA" id="ARBA00023134"/>
    </source>
</evidence>
<dbReference type="Pfam" id="PF00091">
    <property type="entry name" value="Tubulin"/>
    <property type="match status" value="1"/>
</dbReference>
<dbReference type="GO" id="GO:0005525">
    <property type="term" value="F:GTP binding"/>
    <property type="evidence" value="ECO:0007669"/>
    <property type="project" value="UniProtKB-UniRule"/>
</dbReference>
<evidence type="ECO:0000259" key="9">
    <source>
        <dbReference type="SMART" id="SM00864"/>
    </source>
</evidence>
<evidence type="ECO:0000313" key="11">
    <source>
        <dbReference type="EMBL" id="MDG0867766.1"/>
    </source>
</evidence>
<protein>
    <recommendedName>
        <fullName evidence="5 6">Cell division protein FtsZ</fullName>
    </recommendedName>
</protein>
<evidence type="ECO:0000256" key="1">
    <source>
        <dbReference type="ARBA" id="ARBA00009690"/>
    </source>
</evidence>
<reference evidence="13" key="3">
    <citation type="submission" date="2023-06" db="EMBL/GenBank/DDBJ databases">
        <title>Pangenomics reveal diversification of enzyme families and niche specialization in globally abundant SAR202 bacteria.</title>
        <authorList>
            <person name="Saw J.H.W."/>
        </authorList>
    </citation>
    <scope>NUCLEOTIDE SEQUENCE [LARGE SCALE GENOMIC DNA]</scope>
    <source>
        <strain evidence="13">JH1073</strain>
    </source>
</reference>
<evidence type="ECO:0000313" key="14">
    <source>
        <dbReference type="Proteomes" id="UP001321249"/>
    </source>
</evidence>
<dbReference type="EMBL" id="WMBE01000003">
    <property type="protein sequence ID" value="MDG0867766.1"/>
    <property type="molecule type" value="Genomic_DNA"/>
</dbReference>
<dbReference type="InterPro" id="IPR037103">
    <property type="entry name" value="Tubulin/FtsZ-like_C"/>
</dbReference>
<dbReference type="PRINTS" id="PR00423">
    <property type="entry name" value="CELLDVISFTSZ"/>
</dbReference>
<accession>A0AAJ5ZJF7</accession>
<dbReference type="Gene3D" id="3.30.1330.20">
    <property type="entry name" value="Tubulin/FtsZ, C-terminal domain"/>
    <property type="match status" value="1"/>
</dbReference>
<dbReference type="InterPro" id="IPR020805">
    <property type="entry name" value="Cell_div_FtsZ_CS"/>
</dbReference>
<dbReference type="PANTHER" id="PTHR30314:SF3">
    <property type="entry name" value="MITOCHONDRIAL DIVISION PROTEIN FSZA"/>
    <property type="match status" value="1"/>
</dbReference>
<evidence type="ECO:0000256" key="4">
    <source>
        <dbReference type="ARBA" id="ARBA00023210"/>
    </source>
</evidence>
<feature type="region of interest" description="Disordered" evidence="8">
    <location>
        <begin position="388"/>
        <end position="407"/>
    </location>
</feature>
<keyword evidence="4 5" id="KW-0717">Septation</keyword>
<evidence type="ECO:0000256" key="6">
    <source>
        <dbReference type="NCBIfam" id="TIGR00065"/>
    </source>
</evidence>
<dbReference type="SMART" id="SM00865">
    <property type="entry name" value="Tubulin_C"/>
    <property type="match status" value="1"/>
</dbReference>
<feature type="region of interest" description="Disordered" evidence="8">
    <location>
        <begin position="15"/>
        <end position="38"/>
    </location>
</feature>
<name>A0AAJ5ZJF7_9CHLR</name>
<dbReference type="CDD" id="cd02201">
    <property type="entry name" value="FtsZ_type1"/>
    <property type="match status" value="1"/>
</dbReference>
<dbReference type="InterPro" id="IPR018316">
    <property type="entry name" value="Tubulin/FtsZ_2-layer-sand-dom"/>
</dbReference>
<dbReference type="InterPro" id="IPR000158">
    <property type="entry name" value="Cell_div_FtsZ"/>
</dbReference>
<feature type="compositionally biased region" description="Basic and acidic residues" evidence="8">
    <location>
        <begin position="392"/>
        <end position="401"/>
    </location>
</feature>
<dbReference type="SUPFAM" id="SSF55307">
    <property type="entry name" value="Tubulin C-terminal domain-like"/>
    <property type="match status" value="1"/>
</dbReference>
<reference evidence="13 14" key="1">
    <citation type="submission" date="2019-11" db="EMBL/GenBank/DDBJ databases">
        <authorList>
            <person name="Cho J.-C."/>
        </authorList>
    </citation>
    <scope>NUCLEOTIDE SEQUENCE [LARGE SCALE GENOMIC DNA]</scope>
    <source>
        <strain evidence="12 13">JH1073</strain>
        <strain evidence="11 14">JH702</strain>
    </source>
</reference>
<feature type="compositionally biased region" description="Basic and acidic residues" evidence="8">
    <location>
        <begin position="19"/>
        <end position="28"/>
    </location>
</feature>
<keyword evidence="5 7" id="KW-0132">Cell division</keyword>
<evidence type="ECO:0000313" key="13">
    <source>
        <dbReference type="Proteomes" id="UP001219901"/>
    </source>
</evidence>
<feature type="domain" description="Tubulin/FtsZ 2-layer sandwich" evidence="10">
    <location>
        <begin position="236"/>
        <end position="353"/>
    </location>
</feature>
<dbReference type="Gene3D" id="3.40.50.1440">
    <property type="entry name" value="Tubulin/FtsZ, GTPase domain"/>
    <property type="match status" value="1"/>
</dbReference>
<dbReference type="GO" id="GO:0048285">
    <property type="term" value="P:organelle fission"/>
    <property type="evidence" value="ECO:0007669"/>
    <property type="project" value="TreeGrafter"/>
</dbReference>
<dbReference type="NCBIfam" id="TIGR00065">
    <property type="entry name" value="ftsZ"/>
    <property type="match status" value="1"/>
</dbReference>
<dbReference type="GO" id="GO:0005737">
    <property type="term" value="C:cytoplasm"/>
    <property type="evidence" value="ECO:0007669"/>
    <property type="project" value="UniProtKB-SubCell"/>
</dbReference>
<dbReference type="GO" id="GO:0051258">
    <property type="term" value="P:protein polymerization"/>
    <property type="evidence" value="ECO:0007669"/>
    <property type="project" value="UniProtKB-UniRule"/>
</dbReference>
<feature type="binding site" evidence="5">
    <location>
        <begin position="50"/>
        <end position="54"/>
    </location>
    <ligand>
        <name>GTP</name>
        <dbReference type="ChEBI" id="CHEBI:37565"/>
    </ligand>
</feature>
<evidence type="ECO:0000256" key="7">
    <source>
        <dbReference type="RuleBase" id="RU000631"/>
    </source>
</evidence>
<evidence type="ECO:0000313" key="12">
    <source>
        <dbReference type="EMBL" id="WFG39871.1"/>
    </source>
</evidence>
<gene>
    <name evidence="5 12" type="primary">ftsZ</name>
    <name evidence="11" type="ORF">GKO46_11875</name>
    <name evidence="12" type="ORF">GKO48_09660</name>
</gene>
<organism evidence="12 13">
    <name type="scientific">Candidatus Lucifugimonas marina</name>
    <dbReference type="NCBI Taxonomy" id="3038979"/>
    <lineage>
        <taxon>Bacteria</taxon>
        <taxon>Bacillati</taxon>
        <taxon>Chloroflexota</taxon>
        <taxon>Dehalococcoidia</taxon>
        <taxon>SAR202 cluster</taxon>
        <taxon>Candidatus Lucifugimonadales</taxon>
        <taxon>Candidatus Lucifugimonadaceae</taxon>
        <taxon>Candidatus Lucifugimonas</taxon>
    </lineage>
</organism>
<dbReference type="InterPro" id="IPR045061">
    <property type="entry name" value="FtsZ/CetZ"/>
</dbReference>
<feature type="binding site" evidence="5">
    <location>
        <position position="172"/>
    </location>
    <ligand>
        <name>GTP</name>
        <dbReference type="ChEBI" id="CHEBI:37565"/>
    </ligand>
</feature>
<dbReference type="Proteomes" id="UP001219901">
    <property type="component" value="Chromosome"/>
</dbReference>
<dbReference type="PROSITE" id="PS01135">
    <property type="entry name" value="FTSZ_2"/>
    <property type="match status" value="1"/>
</dbReference>
<keyword evidence="5" id="KW-0963">Cytoplasm</keyword>
<dbReference type="FunFam" id="3.40.50.1440:FF:000001">
    <property type="entry name" value="Cell division protein FtsZ"/>
    <property type="match status" value="1"/>
</dbReference>
<dbReference type="SMART" id="SM00864">
    <property type="entry name" value="Tubulin"/>
    <property type="match status" value="1"/>
</dbReference>
<keyword evidence="5 7" id="KW-0131">Cell cycle</keyword>
<dbReference type="InterPro" id="IPR036525">
    <property type="entry name" value="Tubulin/FtsZ_GTPase_sf"/>
</dbReference>
<dbReference type="EMBL" id="CP046147">
    <property type="protein sequence ID" value="WFG39871.1"/>
    <property type="molecule type" value="Genomic_DNA"/>
</dbReference>
<feature type="domain" description="Tubulin/FtsZ GTPase" evidence="9">
    <location>
        <begin position="42"/>
        <end position="234"/>
    </location>
</feature>
<comment type="subunit">
    <text evidence="5">Homodimer. Polymerizes to form a dynamic ring structure in a strictly GTP-dependent manner. Interacts directly with several other division proteins.</text>
</comment>
<feature type="binding site" evidence="5">
    <location>
        <position position="168"/>
    </location>
    <ligand>
        <name>GTP</name>
        <dbReference type="ChEBI" id="CHEBI:37565"/>
    </ligand>
</feature>
<dbReference type="InterPro" id="IPR008280">
    <property type="entry name" value="Tub_FtsZ_C"/>
</dbReference>
<evidence type="ECO:0000256" key="5">
    <source>
        <dbReference type="HAMAP-Rule" id="MF_00909"/>
    </source>
</evidence>
<dbReference type="HAMAP" id="MF_00909">
    <property type="entry name" value="FtsZ"/>
    <property type="match status" value="1"/>
</dbReference>
<dbReference type="GO" id="GO:0003924">
    <property type="term" value="F:GTPase activity"/>
    <property type="evidence" value="ECO:0007669"/>
    <property type="project" value="UniProtKB-UniRule"/>
</dbReference>
<feature type="binding site" evidence="5">
    <location>
        <position position="216"/>
    </location>
    <ligand>
        <name>GTP</name>
        <dbReference type="ChEBI" id="CHEBI:37565"/>
    </ligand>
</feature>
<comment type="similarity">
    <text evidence="1 5 7">Belongs to the FtsZ family.</text>
</comment>
<dbReference type="GO" id="GO:0043093">
    <property type="term" value="P:FtsZ-dependent cytokinesis"/>
    <property type="evidence" value="ECO:0007669"/>
    <property type="project" value="UniProtKB-UniRule"/>
</dbReference>
<dbReference type="InterPro" id="IPR024757">
    <property type="entry name" value="FtsZ_C"/>
</dbReference>
<keyword evidence="2 5" id="KW-0547">Nucleotide-binding</keyword>
<dbReference type="GO" id="GO:0000917">
    <property type="term" value="P:division septum assembly"/>
    <property type="evidence" value="ECO:0007669"/>
    <property type="project" value="UniProtKB-KW"/>
</dbReference>
<dbReference type="InterPro" id="IPR003008">
    <property type="entry name" value="Tubulin_FtsZ_GTPase"/>
</dbReference>
<proteinExistence type="inferred from homology"/>